<name>A0A381TYW0_9ZZZZ</name>
<evidence type="ECO:0000256" key="12">
    <source>
        <dbReference type="ARBA" id="ARBA00023211"/>
    </source>
</evidence>
<dbReference type="GO" id="GO:0005886">
    <property type="term" value="C:plasma membrane"/>
    <property type="evidence" value="ECO:0007669"/>
    <property type="project" value="UniProtKB-SubCell"/>
</dbReference>
<keyword evidence="8 14" id="KW-1133">Transmembrane helix</keyword>
<keyword evidence="7 14" id="KW-0812">Transmembrane</keyword>
<dbReference type="Gene3D" id="1.20.120.1760">
    <property type="match status" value="1"/>
</dbReference>
<accession>A0A381TYW0</accession>
<evidence type="ECO:0000256" key="2">
    <source>
        <dbReference type="ARBA" id="ARBA00004429"/>
    </source>
</evidence>
<dbReference type="InterPro" id="IPR043130">
    <property type="entry name" value="CDP-OH_PTrfase_TM_dom"/>
</dbReference>
<comment type="cofactor">
    <cofactor evidence="1">
        <name>Mn(2+)</name>
        <dbReference type="ChEBI" id="CHEBI:29035"/>
    </cofactor>
</comment>
<keyword evidence="11" id="KW-0594">Phospholipid biosynthesis</keyword>
<dbReference type="PIRSF" id="PIRSF000851">
    <property type="entry name" value="PcS"/>
    <property type="match status" value="1"/>
</dbReference>
<keyword evidence="3" id="KW-1003">Cell membrane</keyword>
<feature type="transmembrane region" description="Helical" evidence="14">
    <location>
        <begin position="124"/>
        <end position="142"/>
    </location>
</feature>
<evidence type="ECO:0000256" key="7">
    <source>
        <dbReference type="ARBA" id="ARBA00022692"/>
    </source>
</evidence>
<organism evidence="15">
    <name type="scientific">marine metagenome</name>
    <dbReference type="NCBI Taxonomy" id="408172"/>
    <lineage>
        <taxon>unclassified sequences</taxon>
        <taxon>metagenomes</taxon>
        <taxon>ecological metagenomes</taxon>
    </lineage>
</organism>
<dbReference type="Pfam" id="PF01066">
    <property type="entry name" value="CDP-OH_P_transf"/>
    <property type="match status" value="1"/>
</dbReference>
<dbReference type="EMBL" id="UINC01005418">
    <property type="protein sequence ID" value="SVA21206.1"/>
    <property type="molecule type" value="Genomic_DNA"/>
</dbReference>
<evidence type="ECO:0008006" key="16">
    <source>
        <dbReference type="Google" id="ProtNLM"/>
    </source>
</evidence>
<keyword evidence="6" id="KW-0808">Transferase</keyword>
<feature type="transmembrane region" description="Helical" evidence="14">
    <location>
        <begin position="179"/>
        <end position="196"/>
    </location>
</feature>
<evidence type="ECO:0000256" key="14">
    <source>
        <dbReference type="SAM" id="Phobius"/>
    </source>
</evidence>
<dbReference type="AlphaFoldDB" id="A0A381TYW0"/>
<sequence>MVNKAQSWLVHVFTASGAFAGFLSLQAILNDNVFLAFLWLSVAFFIDGIDGTLARRYKVADNIPEIDGAILDNIVDYLNYVFIPALMVYWFELVTSQFSLFAVALILIVSCYTFTNTKLKTEDLYFRGFPAVWNIVIFYLVVLDTSQLTNFLAILFFSVMTFVPLKYLHPFRVKEKKALNLFMTAVWGLCCALLLIDLREETTALSVYRNLYYWLWVVLNFYFIYLLLERSFFKQIKGK</sequence>
<evidence type="ECO:0000256" key="9">
    <source>
        <dbReference type="ARBA" id="ARBA00023098"/>
    </source>
</evidence>
<feature type="transmembrane region" description="Helical" evidence="14">
    <location>
        <begin position="148"/>
        <end position="167"/>
    </location>
</feature>
<evidence type="ECO:0000256" key="11">
    <source>
        <dbReference type="ARBA" id="ARBA00023209"/>
    </source>
</evidence>
<comment type="subcellular location">
    <subcellularLocation>
        <location evidence="2">Cell inner membrane</location>
        <topology evidence="2">Multi-pass membrane protein</topology>
    </subcellularLocation>
</comment>
<dbReference type="InterPro" id="IPR026027">
    <property type="entry name" value="PcS"/>
</dbReference>
<keyword evidence="10 14" id="KW-0472">Membrane</keyword>
<evidence type="ECO:0000256" key="4">
    <source>
        <dbReference type="ARBA" id="ARBA00022516"/>
    </source>
</evidence>
<evidence type="ECO:0000256" key="10">
    <source>
        <dbReference type="ARBA" id="ARBA00023136"/>
    </source>
</evidence>
<keyword evidence="12" id="KW-0464">Manganese</keyword>
<dbReference type="GO" id="GO:0008654">
    <property type="term" value="P:phospholipid biosynthetic process"/>
    <property type="evidence" value="ECO:0007669"/>
    <property type="project" value="UniProtKB-KW"/>
</dbReference>
<keyword evidence="4" id="KW-0444">Lipid biosynthesis</keyword>
<reference evidence="15" key="1">
    <citation type="submission" date="2018-05" db="EMBL/GenBank/DDBJ databases">
        <authorList>
            <person name="Lanie J.A."/>
            <person name="Ng W.-L."/>
            <person name="Kazmierczak K.M."/>
            <person name="Andrzejewski T.M."/>
            <person name="Davidsen T.M."/>
            <person name="Wayne K.J."/>
            <person name="Tettelin H."/>
            <person name="Glass J.I."/>
            <person name="Rusch D."/>
            <person name="Podicherti R."/>
            <person name="Tsui H.-C.T."/>
            <person name="Winkler M.E."/>
        </authorList>
    </citation>
    <scope>NUCLEOTIDE SEQUENCE</scope>
</reference>
<evidence type="ECO:0000313" key="15">
    <source>
        <dbReference type="EMBL" id="SVA21206.1"/>
    </source>
</evidence>
<dbReference type="GO" id="GO:0016780">
    <property type="term" value="F:phosphotransferase activity, for other substituted phosphate groups"/>
    <property type="evidence" value="ECO:0007669"/>
    <property type="project" value="InterPro"/>
</dbReference>
<evidence type="ECO:0000256" key="13">
    <source>
        <dbReference type="ARBA" id="ARBA00023264"/>
    </source>
</evidence>
<keyword evidence="5" id="KW-0997">Cell inner membrane</keyword>
<keyword evidence="13" id="KW-1208">Phospholipid metabolism</keyword>
<gene>
    <name evidence="15" type="ORF">METZ01_LOCUS74060</name>
</gene>
<proteinExistence type="predicted"/>
<feature type="transmembrane region" description="Helical" evidence="14">
    <location>
        <begin position="211"/>
        <end position="228"/>
    </location>
</feature>
<evidence type="ECO:0000256" key="3">
    <source>
        <dbReference type="ARBA" id="ARBA00022475"/>
    </source>
</evidence>
<dbReference type="InterPro" id="IPR000462">
    <property type="entry name" value="CDP-OH_P_trans"/>
</dbReference>
<keyword evidence="9" id="KW-0443">Lipid metabolism</keyword>
<evidence type="ECO:0000256" key="8">
    <source>
        <dbReference type="ARBA" id="ARBA00022989"/>
    </source>
</evidence>
<feature type="transmembrane region" description="Helical" evidence="14">
    <location>
        <begin position="7"/>
        <end position="28"/>
    </location>
</feature>
<protein>
    <recommendedName>
        <fullName evidence="16">Phosphatidylcholine synthase</fullName>
    </recommendedName>
</protein>
<feature type="transmembrane region" description="Helical" evidence="14">
    <location>
        <begin position="97"/>
        <end position="115"/>
    </location>
</feature>
<evidence type="ECO:0000256" key="1">
    <source>
        <dbReference type="ARBA" id="ARBA00001936"/>
    </source>
</evidence>
<evidence type="ECO:0000256" key="5">
    <source>
        <dbReference type="ARBA" id="ARBA00022519"/>
    </source>
</evidence>
<evidence type="ECO:0000256" key="6">
    <source>
        <dbReference type="ARBA" id="ARBA00022679"/>
    </source>
</evidence>